<protein>
    <submittedName>
        <fullName evidence="2">Uncharacterized protein</fullName>
    </submittedName>
</protein>
<evidence type="ECO:0000313" key="2">
    <source>
        <dbReference type="EMBL" id="GAA2205793.1"/>
    </source>
</evidence>
<dbReference type="Proteomes" id="UP001499843">
    <property type="component" value="Unassembled WGS sequence"/>
</dbReference>
<evidence type="ECO:0000256" key="1">
    <source>
        <dbReference type="SAM" id="MobiDB-lite"/>
    </source>
</evidence>
<comment type="caution">
    <text evidence="2">The sequence shown here is derived from an EMBL/GenBank/DDBJ whole genome shotgun (WGS) entry which is preliminary data.</text>
</comment>
<organism evidence="2 3">
    <name type="scientific">Nonomuraea monospora</name>
    <dbReference type="NCBI Taxonomy" id="568818"/>
    <lineage>
        <taxon>Bacteria</taxon>
        <taxon>Bacillati</taxon>
        <taxon>Actinomycetota</taxon>
        <taxon>Actinomycetes</taxon>
        <taxon>Streptosporangiales</taxon>
        <taxon>Streptosporangiaceae</taxon>
        <taxon>Nonomuraea</taxon>
    </lineage>
</organism>
<gene>
    <name evidence="2" type="ORF">GCM10009850_012510</name>
</gene>
<feature type="region of interest" description="Disordered" evidence="1">
    <location>
        <begin position="1"/>
        <end position="148"/>
    </location>
</feature>
<dbReference type="EMBL" id="BAAAQX010000002">
    <property type="protein sequence ID" value="GAA2205793.1"/>
    <property type="molecule type" value="Genomic_DNA"/>
</dbReference>
<accession>A0ABN3C938</accession>
<sequence>MGLALGPLSPPWIEAVPPWNAATPSPSDGLPLSPMPPLAGLVPPVDLGVPAVTGSHRPARSPHAPGHAKNPGRPLVPPRDRADRAPGSPTPRSSPQVSPQAPAPSRPIGGSATRRADPPPARGLPNPCATMNDFRRQPCEQLRDQLLR</sequence>
<name>A0ABN3C938_9ACTN</name>
<keyword evidence="3" id="KW-1185">Reference proteome</keyword>
<dbReference type="RefSeq" id="WP_344471394.1">
    <property type="nucleotide sequence ID" value="NZ_BAAAQX010000002.1"/>
</dbReference>
<proteinExistence type="predicted"/>
<feature type="compositionally biased region" description="Low complexity" evidence="1">
    <location>
        <begin position="91"/>
        <end position="100"/>
    </location>
</feature>
<reference evidence="2 3" key="1">
    <citation type="journal article" date="2019" name="Int. J. Syst. Evol. Microbiol.">
        <title>The Global Catalogue of Microorganisms (GCM) 10K type strain sequencing project: providing services to taxonomists for standard genome sequencing and annotation.</title>
        <authorList>
            <consortium name="The Broad Institute Genomics Platform"/>
            <consortium name="The Broad Institute Genome Sequencing Center for Infectious Disease"/>
            <person name="Wu L."/>
            <person name="Ma J."/>
        </authorList>
    </citation>
    <scope>NUCLEOTIDE SEQUENCE [LARGE SCALE GENOMIC DNA]</scope>
    <source>
        <strain evidence="2 3">JCM 16114</strain>
    </source>
</reference>
<feature type="compositionally biased region" description="Basic and acidic residues" evidence="1">
    <location>
        <begin position="133"/>
        <end position="148"/>
    </location>
</feature>
<evidence type="ECO:0000313" key="3">
    <source>
        <dbReference type="Proteomes" id="UP001499843"/>
    </source>
</evidence>